<dbReference type="OrthoDB" id="9769623at2"/>
<keyword evidence="5 6" id="KW-0456">Lyase</keyword>
<comment type="pathway">
    <text evidence="1 6">Amino-acid biosynthesis; L-arginine biosynthesis; L-arginine from L-ornithine and carbamoyl phosphate: step 3/3.</text>
</comment>
<reference evidence="9 10" key="1">
    <citation type="submission" date="2019-09" db="EMBL/GenBank/DDBJ databases">
        <title>Draft genome sequence assemblies of isolates from the urinary tract.</title>
        <authorList>
            <person name="Mores C.R."/>
            <person name="Putonti C."/>
            <person name="Wolfe A.J."/>
        </authorList>
    </citation>
    <scope>NUCLEOTIDE SEQUENCE [LARGE SCALE GENOMIC DNA]</scope>
    <source>
        <strain evidence="9 10">UMB623</strain>
    </source>
</reference>
<dbReference type="InterPro" id="IPR000362">
    <property type="entry name" value="Fumarate_lyase_fam"/>
</dbReference>
<comment type="similarity">
    <text evidence="6">Belongs to the lyase 1 family. Argininosuccinate lyase subfamily.</text>
</comment>
<evidence type="ECO:0000259" key="8">
    <source>
        <dbReference type="Pfam" id="PF14698"/>
    </source>
</evidence>
<dbReference type="HAMAP" id="MF_00006">
    <property type="entry name" value="Arg_succ_lyase"/>
    <property type="match status" value="1"/>
</dbReference>
<dbReference type="PROSITE" id="PS00163">
    <property type="entry name" value="FUMARATE_LYASES"/>
    <property type="match status" value="1"/>
</dbReference>
<dbReference type="Pfam" id="PF14698">
    <property type="entry name" value="ASL_C2"/>
    <property type="match status" value="1"/>
</dbReference>
<dbReference type="CDD" id="cd01359">
    <property type="entry name" value="Argininosuccinate_lyase"/>
    <property type="match status" value="1"/>
</dbReference>
<evidence type="ECO:0000256" key="6">
    <source>
        <dbReference type="HAMAP-Rule" id="MF_00006"/>
    </source>
</evidence>
<dbReference type="Gene3D" id="1.20.200.10">
    <property type="entry name" value="Fumarase/aspartase (Central domain)"/>
    <property type="match status" value="1"/>
</dbReference>
<dbReference type="Gene3D" id="1.10.40.30">
    <property type="entry name" value="Fumarase/aspartase (C-terminal domain)"/>
    <property type="match status" value="1"/>
</dbReference>
<protein>
    <recommendedName>
        <fullName evidence="2 6">Argininosuccinate lyase</fullName>
        <shortName evidence="6">ASAL</shortName>
        <ecNumber evidence="2 6">4.3.2.1</ecNumber>
    </recommendedName>
    <alternativeName>
        <fullName evidence="6">Arginosuccinase</fullName>
    </alternativeName>
</protein>
<keyword evidence="6" id="KW-0963">Cytoplasm</keyword>
<dbReference type="SUPFAM" id="SSF48557">
    <property type="entry name" value="L-aspartase-like"/>
    <property type="match status" value="1"/>
</dbReference>
<keyword evidence="4 6" id="KW-0028">Amino-acid biosynthesis</keyword>
<evidence type="ECO:0000256" key="2">
    <source>
        <dbReference type="ARBA" id="ARBA00012338"/>
    </source>
</evidence>
<accession>A0A5N1GKV1</accession>
<evidence type="ECO:0000313" key="9">
    <source>
        <dbReference type="EMBL" id="KAA9300651.1"/>
    </source>
</evidence>
<dbReference type="GO" id="GO:0042450">
    <property type="term" value="P:L-arginine biosynthetic process via ornithine"/>
    <property type="evidence" value="ECO:0007669"/>
    <property type="project" value="UniProtKB-UniRule"/>
</dbReference>
<sequence length="463" mass="51893">MAIWSNDFHDAMSEAAYQFNQSIQVDDRLLDADLQGSMAHAKMLGAQGIIDEGEAEALYQELGQMREDYRQGELAIDYQEEDVHSFIEAELTRRLGDTGKKVHTGRSRNDQVATALKIYVRDEIETLCGLLEDAMLAFAQKALQHTESIMPGYTHLQRAQPITYGHYLMAYAEMLLRDYGRLQDVGKRIDLTMPLGAGALATSSFPLNRDLTTELLDFLTPSANSLDAVSDRDYSIEMLSALSILAMHLSRYAEESILWASQEFHFIHLKDSFSTGSSIMPQKKNADIHELMRGKTGRVYGDLMTVLTLMKGLPLAYNKDMQEEKEALFDAIDTMEMMVSLLPAMLEATIVDEEAMYAACGQGFLNATDCADYLAAKGMPFRDAYQITGNILQYCSQEGLTLEDLSLEDYQRYADSFEADIFETIDLKACVYRRNVLGGPAPERVEEHAQALCQALERAQSKS</sequence>
<dbReference type="Pfam" id="PF00206">
    <property type="entry name" value="Lyase_1"/>
    <property type="match status" value="1"/>
</dbReference>
<name>A0A5N1GKV1_9LACT</name>
<dbReference type="PRINTS" id="PR00145">
    <property type="entry name" value="ARGSUCLYASE"/>
</dbReference>
<comment type="subcellular location">
    <subcellularLocation>
        <location evidence="6">Cytoplasm</location>
    </subcellularLocation>
</comment>
<dbReference type="EMBL" id="VYWO01000004">
    <property type="protein sequence ID" value="KAA9300651.1"/>
    <property type="molecule type" value="Genomic_DNA"/>
</dbReference>
<organism evidence="9 10">
    <name type="scientific">Aerococcus sanguinicola</name>
    <dbReference type="NCBI Taxonomy" id="119206"/>
    <lineage>
        <taxon>Bacteria</taxon>
        <taxon>Bacillati</taxon>
        <taxon>Bacillota</taxon>
        <taxon>Bacilli</taxon>
        <taxon>Lactobacillales</taxon>
        <taxon>Aerococcaceae</taxon>
        <taxon>Aerococcus</taxon>
    </lineage>
</organism>
<dbReference type="GO" id="GO:0004056">
    <property type="term" value="F:argininosuccinate lyase activity"/>
    <property type="evidence" value="ECO:0007669"/>
    <property type="project" value="UniProtKB-UniRule"/>
</dbReference>
<dbReference type="FunFam" id="1.20.200.10:FF:000015">
    <property type="entry name" value="argininosuccinate lyase isoform X2"/>
    <property type="match status" value="1"/>
</dbReference>
<dbReference type="EC" id="4.3.2.1" evidence="2 6"/>
<dbReference type="UniPathway" id="UPA00068">
    <property type="reaction ID" value="UER00114"/>
</dbReference>
<dbReference type="STRING" id="119206.AWM72_05485"/>
<feature type="domain" description="Argininosuccinate lyase C-terminal" evidence="8">
    <location>
        <begin position="364"/>
        <end position="431"/>
    </location>
</feature>
<dbReference type="InterPro" id="IPR008948">
    <property type="entry name" value="L-Aspartase-like"/>
</dbReference>
<comment type="catalytic activity">
    <reaction evidence="6">
        <text>2-(N(omega)-L-arginino)succinate = fumarate + L-arginine</text>
        <dbReference type="Rhea" id="RHEA:24020"/>
        <dbReference type="ChEBI" id="CHEBI:29806"/>
        <dbReference type="ChEBI" id="CHEBI:32682"/>
        <dbReference type="ChEBI" id="CHEBI:57472"/>
        <dbReference type="EC" id="4.3.2.1"/>
    </reaction>
</comment>
<evidence type="ECO:0000256" key="5">
    <source>
        <dbReference type="ARBA" id="ARBA00023239"/>
    </source>
</evidence>
<proteinExistence type="inferred from homology"/>
<evidence type="ECO:0000256" key="1">
    <source>
        <dbReference type="ARBA" id="ARBA00004941"/>
    </source>
</evidence>
<evidence type="ECO:0000256" key="3">
    <source>
        <dbReference type="ARBA" id="ARBA00022571"/>
    </source>
</evidence>
<dbReference type="Gene3D" id="1.10.275.10">
    <property type="entry name" value="Fumarase/aspartase (N-terminal domain)"/>
    <property type="match status" value="1"/>
</dbReference>
<evidence type="ECO:0000313" key="10">
    <source>
        <dbReference type="Proteomes" id="UP000327148"/>
    </source>
</evidence>
<evidence type="ECO:0000256" key="4">
    <source>
        <dbReference type="ARBA" id="ARBA00022605"/>
    </source>
</evidence>
<dbReference type="InterPro" id="IPR020557">
    <property type="entry name" value="Fumarate_lyase_CS"/>
</dbReference>
<dbReference type="PANTHER" id="PTHR43814">
    <property type="entry name" value="ARGININOSUCCINATE LYASE"/>
    <property type="match status" value="1"/>
</dbReference>
<gene>
    <name evidence="6 9" type="primary">argH</name>
    <name evidence="9" type="ORF">F6I03_07105</name>
</gene>
<dbReference type="PRINTS" id="PR00149">
    <property type="entry name" value="FUMRATELYASE"/>
</dbReference>
<dbReference type="AlphaFoldDB" id="A0A5N1GKV1"/>
<dbReference type="GO" id="GO:0005829">
    <property type="term" value="C:cytosol"/>
    <property type="evidence" value="ECO:0007669"/>
    <property type="project" value="TreeGrafter"/>
</dbReference>
<dbReference type="InterPro" id="IPR009049">
    <property type="entry name" value="Argininosuccinate_lyase"/>
</dbReference>
<comment type="caution">
    <text evidence="9">The sequence shown here is derived from an EMBL/GenBank/DDBJ whole genome shotgun (WGS) entry which is preliminary data.</text>
</comment>
<dbReference type="InterPro" id="IPR029419">
    <property type="entry name" value="Arg_succ_lyase_C"/>
</dbReference>
<dbReference type="NCBIfam" id="TIGR00838">
    <property type="entry name" value="argH"/>
    <property type="match status" value="1"/>
</dbReference>
<dbReference type="Proteomes" id="UP000327148">
    <property type="component" value="Unassembled WGS sequence"/>
</dbReference>
<dbReference type="PANTHER" id="PTHR43814:SF1">
    <property type="entry name" value="ARGININOSUCCINATE LYASE"/>
    <property type="match status" value="1"/>
</dbReference>
<feature type="domain" description="Fumarate lyase N-terminal" evidence="7">
    <location>
        <begin position="8"/>
        <end position="301"/>
    </location>
</feature>
<dbReference type="FunFam" id="1.10.40.30:FF:000001">
    <property type="entry name" value="Argininosuccinate lyase"/>
    <property type="match status" value="1"/>
</dbReference>
<dbReference type="InterPro" id="IPR022761">
    <property type="entry name" value="Fumarate_lyase_N"/>
</dbReference>
<evidence type="ECO:0000259" key="7">
    <source>
        <dbReference type="Pfam" id="PF00206"/>
    </source>
</evidence>
<dbReference type="RefSeq" id="WP_070431489.1">
    <property type="nucleotide sequence ID" value="NZ_VYWO01000004.1"/>
</dbReference>
<dbReference type="InterPro" id="IPR024083">
    <property type="entry name" value="Fumarase/histidase_N"/>
</dbReference>
<keyword evidence="3 6" id="KW-0055">Arginine biosynthesis</keyword>